<name>A0A0G0UF13_9BACT</name>
<dbReference type="GO" id="GO:0006289">
    <property type="term" value="P:nucleotide-excision repair"/>
    <property type="evidence" value="ECO:0007669"/>
    <property type="project" value="InterPro"/>
</dbReference>
<dbReference type="PANTHER" id="PTHR30562">
    <property type="entry name" value="UVRC/OXIDOREDUCTASE"/>
    <property type="match status" value="1"/>
</dbReference>
<accession>A0A0G0UF13</accession>
<dbReference type="Pfam" id="PF01541">
    <property type="entry name" value="GIY-YIG"/>
    <property type="match status" value="1"/>
</dbReference>
<keyword evidence="2" id="KW-0227">DNA damage</keyword>
<dbReference type="SMART" id="SM00465">
    <property type="entry name" value="GIYc"/>
    <property type="match status" value="1"/>
</dbReference>
<protein>
    <submittedName>
        <fullName evidence="8">Excinuclease ABC C subunit domain protein</fullName>
    </submittedName>
</protein>
<evidence type="ECO:0000313" key="9">
    <source>
        <dbReference type="Proteomes" id="UP000034854"/>
    </source>
</evidence>
<feature type="domain" description="GIY-YIG" evidence="6">
    <location>
        <begin position="12"/>
        <end position="90"/>
    </location>
</feature>
<keyword evidence="5" id="KW-0234">DNA repair</keyword>
<dbReference type="InterPro" id="IPR047296">
    <property type="entry name" value="GIY-YIG_UvrC_Cho"/>
</dbReference>
<evidence type="ECO:0000256" key="5">
    <source>
        <dbReference type="ARBA" id="ARBA00023204"/>
    </source>
</evidence>
<sequence length="420" mass="48211">MDLKKEIAKLPTSCGVYIFLDDDGKIIYVGKSVSIKKRVSSYFTNKLLVSKTNLLVKKITDIQYIKVESEFEALLLETELIRKNQPFFNFQAKDDKSPLYIKITNEKIPLVSLVRKPQISKGDFTKGPFPSTRVARSLLKTVRRIFPYCHHKNPKKPCLYVHLGLCSFPYTSLKNTNHYLKNIKTIKKLLSGKSKVLLISLIADMQKFANLQKFEEAQNVKKTIDKIKYILSEFRDPLEFLAQPTLVDDFAIARFKSLKNVLGLAKIPRRIECYDISNTAGKEAAGSMAVFENGQSQTNQYRKFRIKFKNTPDDYKMIKEVLSRRFKNNWPKPDLIVIDGGKGQLNAALSVLKKNGIDITVIAIAKKIDEIYCVGKSLPLRLQKENPARQLIQATRDEAHRFALTYHRLLRSKKLYEKLA</sequence>
<evidence type="ECO:0000256" key="4">
    <source>
        <dbReference type="ARBA" id="ARBA00022881"/>
    </source>
</evidence>
<comment type="caution">
    <text evidence="8">The sequence shown here is derived from an EMBL/GenBank/DDBJ whole genome shotgun (WGS) entry which is preliminary data.</text>
</comment>
<organism evidence="8 9">
    <name type="scientific">Candidatus Curtissbacteria bacterium GW2011_GWA1_41_11</name>
    <dbReference type="NCBI Taxonomy" id="1618409"/>
    <lineage>
        <taxon>Bacteria</taxon>
        <taxon>Candidatus Curtissiibacteriota</taxon>
    </lineage>
</organism>
<keyword evidence="1" id="KW-0963">Cytoplasm</keyword>
<dbReference type="PANTHER" id="PTHR30562:SF1">
    <property type="entry name" value="UVRABC SYSTEM PROTEIN C"/>
    <property type="match status" value="1"/>
</dbReference>
<dbReference type="PATRIC" id="fig|1618409.3.peg.866"/>
<dbReference type="Proteomes" id="UP000034854">
    <property type="component" value="Unassembled WGS sequence"/>
</dbReference>
<evidence type="ECO:0000259" key="7">
    <source>
        <dbReference type="PROSITE" id="PS50165"/>
    </source>
</evidence>
<dbReference type="GO" id="GO:0009381">
    <property type="term" value="F:excinuclease ABC activity"/>
    <property type="evidence" value="ECO:0007669"/>
    <property type="project" value="InterPro"/>
</dbReference>
<reference evidence="8 9" key="1">
    <citation type="journal article" date="2015" name="Nature">
        <title>rRNA introns, odd ribosomes, and small enigmatic genomes across a large radiation of phyla.</title>
        <authorList>
            <person name="Brown C.T."/>
            <person name="Hug L.A."/>
            <person name="Thomas B.C."/>
            <person name="Sharon I."/>
            <person name="Castelle C.J."/>
            <person name="Singh A."/>
            <person name="Wilkins M.J."/>
            <person name="Williams K.H."/>
            <person name="Banfield J.F."/>
        </authorList>
    </citation>
    <scope>NUCLEOTIDE SEQUENCE [LARGE SCALE GENOMIC DNA]</scope>
</reference>
<dbReference type="AlphaFoldDB" id="A0A0G0UF13"/>
<evidence type="ECO:0000256" key="2">
    <source>
        <dbReference type="ARBA" id="ARBA00022763"/>
    </source>
</evidence>
<dbReference type="InterPro" id="IPR035901">
    <property type="entry name" value="GIY-YIG_endonuc_sf"/>
</dbReference>
<dbReference type="GO" id="GO:0009380">
    <property type="term" value="C:excinuclease repair complex"/>
    <property type="evidence" value="ECO:0007669"/>
    <property type="project" value="TreeGrafter"/>
</dbReference>
<gene>
    <name evidence="8" type="ORF">UU34_C0024G0009</name>
</gene>
<keyword evidence="3" id="KW-0228">DNA excision</keyword>
<dbReference type="Gene3D" id="3.40.1440.10">
    <property type="entry name" value="GIY-YIG endonuclease"/>
    <property type="match status" value="1"/>
</dbReference>
<dbReference type="SUPFAM" id="SSF82771">
    <property type="entry name" value="GIY-YIG endonuclease"/>
    <property type="match status" value="1"/>
</dbReference>
<feature type="domain" description="UvrC family homology region profile" evidence="7">
    <location>
        <begin position="254"/>
        <end position="352"/>
    </location>
</feature>
<dbReference type="Gene3D" id="3.30.420.340">
    <property type="entry name" value="UvrC, RNAse H endonuclease domain"/>
    <property type="match status" value="1"/>
</dbReference>
<dbReference type="FunFam" id="3.40.1440.10:FF:000001">
    <property type="entry name" value="UvrABC system protein C"/>
    <property type="match status" value="1"/>
</dbReference>
<evidence type="ECO:0000259" key="6">
    <source>
        <dbReference type="PROSITE" id="PS50164"/>
    </source>
</evidence>
<dbReference type="InterPro" id="IPR001162">
    <property type="entry name" value="UvrC_RNase_H_dom"/>
</dbReference>
<evidence type="ECO:0000256" key="1">
    <source>
        <dbReference type="ARBA" id="ARBA00022490"/>
    </source>
</evidence>
<proteinExistence type="predicted"/>
<dbReference type="Pfam" id="PF08459">
    <property type="entry name" value="UvrC_RNaseH_dom"/>
    <property type="match status" value="1"/>
</dbReference>
<dbReference type="InterPro" id="IPR050066">
    <property type="entry name" value="UvrABC_protein_C"/>
</dbReference>
<keyword evidence="4" id="KW-0267">Excision nuclease</keyword>
<dbReference type="PROSITE" id="PS50164">
    <property type="entry name" value="GIY_YIG"/>
    <property type="match status" value="1"/>
</dbReference>
<dbReference type="EMBL" id="LCAG01000024">
    <property type="protein sequence ID" value="KKR86001.1"/>
    <property type="molecule type" value="Genomic_DNA"/>
</dbReference>
<dbReference type="InterPro" id="IPR038476">
    <property type="entry name" value="UvrC_RNase_H_dom_sf"/>
</dbReference>
<dbReference type="PROSITE" id="PS50165">
    <property type="entry name" value="UVRC"/>
    <property type="match status" value="1"/>
</dbReference>
<dbReference type="CDD" id="cd10434">
    <property type="entry name" value="GIY-YIG_UvrC_Cho"/>
    <property type="match status" value="1"/>
</dbReference>
<dbReference type="InterPro" id="IPR000305">
    <property type="entry name" value="GIY-YIG_endonuc"/>
</dbReference>
<evidence type="ECO:0000256" key="3">
    <source>
        <dbReference type="ARBA" id="ARBA00022769"/>
    </source>
</evidence>
<evidence type="ECO:0000313" key="8">
    <source>
        <dbReference type="EMBL" id="KKR86001.1"/>
    </source>
</evidence>